<dbReference type="Proteomes" id="UP000593880">
    <property type="component" value="Chromosome"/>
</dbReference>
<keyword evidence="3" id="KW-1185">Reference proteome</keyword>
<dbReference type="InterPro" id="IPR036938">
    <property type="entry name" value="PAP2/HPO_sf"/>
</dbReference>
<dbReference type="Gene3D" id="1.10.606.20">
    <property type="match status" value="1"/>
</dbReference>
<evidence type="ECO:0008006" key="5">
    <source>
        <dbReference type="Google" id="ProtNLM"/>
    </source>
</evidence>
<dbReference type="EMBL" id="BMHC01000044">
    <property type="protein sequence ID" value="GGI34431.1"/>
    <property type="molecule type" value="Genomic_DNA"/>
</dbReference>
<evidence type="ECO:0000313" key="4">
    <source>
        <dbReference type="Proteomes" id="UP000625079"/>
    </source>
</evidence>
<name>A0A410UZM9_9BRAD</name>
<dbReference type="SUPFAM" id="SSF48317">
    <property type="entry name" value="Acid phosphatase/Vanadium-dependent haloperoxidase"/>
    <property type="match status" value="1"/>
</dbReference>
<reference evidence="1" key="1">
    <citation type="journal article" date="2014" name="Int. J. Syst. Evol. Microbiol.">
        <title>Complete genome sequence of Corynebacterium casei LMG S-19264T (=DSM 44701T), isolated from a smear-ripened cheese.</title>
        <authorList>
            <consortium name="US DOE Joint Genome Institute (JGI-PGF)"/>
            <person name="Walter F."/>
            <person name="Albersmeier A."/>
            <person name="Kalinowski J."/>
            <person name="Ruckert C."/>
        </authorList>
    </citation>
    <scope>NUCLEOTIDE SEQUENCE</scope>
    <source>
        <strain evidence="1">CGMCC 1.15034</strain>
    </source>
</reference>
<dbReference type="EMBL" id="CP030057">
    <property type="protein sequence ID" value="QOZ57925.1"/>
    <property type="molecule type" value="Genomic_DNA"/>
</dbReference>
<organism evidence="1 4">
    <name type="scientific">Bradyrhizobium guangdongense</name>
    <dbReference type="NCBI Taxonomy" id="1325090"/>
    <lineage>
        <taxon>Bacteria</taxon>
        <taxon>Pseudomonadati</taxon>
        <taxon>Pseudomonadota</taxon>
        <taxon>Alphaproteobacteria</taxon>
        <taxon>Hyphomicrobiales</taxon>
        <taxon>Nitrobacteraceae</taxon>
        <taxon>Bradyrhizobium</taxon>
    </lineage>
</organism>
<accession>A0A410UZM9</accession>
<sequence>MFASARPALTPGRSQQTEAYMNRAPLRRSILAGLMLSLPVTSAFADVISDWNERAVTLLLAQKLGPPAAERVLAMMHLAMFDATNSVEPRYAPFLTKLHISREVSKEVAAGVAAATVLLASSPEANAPELKQALSNDLQRVPDGPAKEEGIRVGETVAAKILTNRKDDGSAAPDGHRPITTPGVYVPTPRLVVAQWPGVRPFAMNKADQFRPEPPVALSSSEWAHDFNEISKVGRFDSKSRTADQTEAAKFWISIGGDVFYPLARALIAAKKLDQTDNSRIFALIAVARADSLIAVFDAKYHYNFWRPITAIRNGDRDDNAETERDPLWRPIADTPMHPEYPCAHCVQASAMCAVLEAALGTTTFSEISMTSTTAPGAERRWTDLKSFINEVSEARVWAGFHYRFSTRVGREMGYEIGKYVVKNLLRPVESASK</sequence>
<protein>
    <recommendedName>
        <fullName evidence="5">PA-phosphatase</fullName>
    </recommendedName>
</protein>
<gene>
    <name evidence="1" type="ORF">GCM10010987_79350</name>
    <name evidence="2" type="ORF">XH86_03530</name>
</gene>
<dbReference type="InterPro" id="IPR052559">
    <property type="entry name" value="V-haloperoxidase"/>
</dbReference>
<dbReference type="PANTHER" id="PTHR34599:SF1">
    <property type="entry name" value="PHOSPHATIDIC ACID PHOSPHATASE TYPE 2_HALOPEROXIDASE DOMAIN-CONTAINING PROTEIN"/>
    <property type="match status" value="1"/>
</dbReference>
<reference evidence="2 3" key="2">
    <citation type="submission" date="2018-06" db="EMBL/GenBank/DDBJ databases">
        <title>Comparative genomics of rhizobia nodulating Arachis hypogaea in China.</title>
        <authorList>
            <person name="Li Y."/>
        </authorList>
    </citation>
    <scope>NUCLEOTIDE SEQUENCE [LARGE SCALE GENOMIC DNA]</scope>
    <source>
        <strain evidence="2 3">CCBAU 51658</strain>
    </source>
</reference>
<reference evidence="1" key="3">
    <citation type="submission" date="2022-12" db="EMBL/GenBank/DDBJ databases">
        <authorList>
            <person name="Sun Q."/>
            <person name="Zhou Y."/>
        </authorList>
    </citation>
    <scope>NUCLEOTIDE SEQUENCE</scope>
    <source>
        <strain evidence="1">CGMCC 1.15034</strain>
    </source>
</reference>
<dbReference type="AlphaFoldDB" id="A0A410UZM9"/>
<dbReference type="CDD" id="cd03398">
    <property type="entry name" value="PAP2_haloperoxidase"/>
    <property type="match status" value="1"/>
</dbReference>
<dbReference type="PANTHER" id="PTHR34599">
    <property type="entry name" value="PEROXIDASE-RELATED"/>
    <property type="match status" value="1"/>
</dbReference>
<evidence type="ECO:0000313" key="3">
    <source>
        <dbReference type="Proteomes" id="UP000593880"/>
    </source>
</evidence>
<evidence type="ECO:0000313" key="1">
    <source>
        <dbReference type="EMBL" id="GGI34431.1"/>
    </source>
</evidence>
<evidence type="ECO:0000313" key="2">
    <source>
        <dbReference type="EMBL" id="QOZ57925.1"/>
    </source>
</evidence>
<dbReference type="Proteomes" id="UP000625079">
    <property type="component" value="Unassembled WGS sequence"/>
</dbReference>
<proteinExistence type="predicted"/>